<dbReference type="InterPro" id="IPR041997">
    <property type="entry name" value="Ribosomal_eL6_KOW"/>
</dbReference>
<dbReference type="Pfam" id="PF01159">
    <property type="entry name" value="Ribosomal_L6e"/>
    <property type="match status" value="1"/>
</dbReference>
<protein>
    <recommendedName>
        <fullName evidence="4">60S ribosomal protein L6</fullName>
    </recommendedName>
</protein>
<keyword evidence="6" id="KW-1185">Reference proteome</keyword>
<dbReference type="InterPro" id="IPR014722">
    <property type="entry name" value="Rib_uL2_dom2"/>
</dbReference>
<dbReference type="GO" id="GO:0005840">
    <property type="term" value="C:ribosome"/>
    <property type="evidence" value="ECO:0007669"/>
    <property type="project" value="UniProtKB-KW"/>
</dbReference>
<evidence type="ECO:0000256" key="3">
    <source>
        <dbReference type="ARBA" id="ARBA00023274"/>
    </source>
</evidence>
<dbReference type="Gene3D" id="2.30.30.30">
    <property type="match status" value="1"/>
</dbReference>
<dbReference type="Proteomes" id="UP001152024">
    <property type="component" value="Unassembled WGS sequence"/>
</dbReference>
<name>A0ABQ8RBQ6_FUSEQ</name>
<dbReference type="EMBL" id="JAOQBH010000009">
    <property type="protein sequence ID" value="KAJ4130948.1"/>
    <property type="molecule type" value="Genomic_DNA"/>
</dbReference>
<accession>A0ABQ8RBQ6</accession>
<dbReference type="CDD" id="cd13156">
    <property type="entry name" value="KOW_RPL6"/>
    <property type="match status" value="1"/>
</dbReference>
<evidence type="ECO:0000256" key="4">
    <source>
        <dbReference type="RuleBase" id="RU000662"/>
    </source>
</evidence>
<comment type="similarity">
    <text evidence="1 4">Belongs to the eukaryotic ribosomal protein eL6 family.</text>
</comment>
<gene>
    <name evidence="5" type="primary">RPL6</name>
    <name evidence="5" type="ORF">NW768_006487</name>
</gene>
<dbReference type="SUPFAM" id="SSF50104">
    <property type="entry name" value="Translation proteins SH3-like domain"/>
    <property type="match status" value="1"/>
</dbReference>
<dbReference type="PROSITE" id="PS01170">
    <property type="entry name" value="RIBOSOMAL_L6E"/>
    <property type="match status" value="1"/>
</dbReference>
<reference evidence="5" key="1">
    <citation type="submission" date="2022-09" db="EMBL/GenBank/DDBJ databases">
        <title>Fusarium specimens isolated from Avocado Roots.</title>
        <authorList>
            <person name="Stajich J."/>
            <person name="Roper C."/>
            <person name="Heimlech-Rivalta G."/>
        </authorList>
    </citation>
    <scope>NUCLEOTIDE SEQUENCE</scope>
    <source>
        <strain evidence="5">CF00095</strain>
    </source>
</reference>
<keyword evidence="2 4" id="KW-0689">Ribosomal protein</keyword>
<keyword evidence="3 4" id="KW-0687">Ribonucleoprotein</keyword>
<evidence type="ECO:0000256" key="2">
    <source>
        <dbReference type="ARBA" id="ARBA00022980"/>
    </source>
</evidence>
<evidence type="ECO:0000256" key="1">
    <source>
        <dbReference type="ARBA" id="ARBA00010592"/>
    </source>
</evidence>
<evidence type="ECO:0000313" key="5">
    <source>
        <dbReference type="EMBL" id="KAJ4130948.1"/>
    </source>
</evidence>
<proteinExistence type="inferred from homology"/>
<dbReference type="InterPro" id="IPR008991">
    <property type="entry name" value="Translation_prot_SH3-like_sf"/>
</dbReference>
<sequence>MSAKPTSKTFGKSTRDVVAAEDKAKKWYPADDDAESKKVRKAVRSWTPRKSLQPGTVLILLAGRFRGKRVILLKSLDQGVLLVTGPFKINGVPLRRVNSRYVIATSYKVDISGLDEKKIEEISQPKYFTAEKAKEKAGEEAFFKQGEKPQVRHSNSLTTCVNRDQNTDCRLQKKEVNSSRAADQKAIDKALIANIKKVDMLASYLSSSFSLRKGDKPHEMAW</sequence>
<dbReference type="PANTHER" id="PTHR10715:SF0">
    <property type="entry name" value="LARGE RIBOSOMAL SUBUNIT PROTEIN EL6"/>
    <property type="match status" value="1"/>
</dbReference>
<dbReference type="InterPro" id="IPR049633">
    <property type="entry name" value="Ribosomal_eL6_CS"/>
</dbReference>
<evidence type="ECO:0000313" key="6">
    <source>
        <dbReference type="Proteomes" id="UP001152024"/>
    </source>
</evidence>
<dbReference type="PANTHER" id="PTHR10715">
    <property type="entry name" value="60S RIBOSOMAL PROTEIN L6"/>
    <property type="match status" value="1"/>
</dbReference>
<dbReference type="InterPro" id="IPR000915">
    <property type="entry name" value="60S_ribosomal_eL6"/>
</dbReference>
<comment type="caution">
    <text evidence="5">The sequence shown here is derived from an EMBL/GenBank/DDBJ whole genome shotgun (WGS) entry which is preliminary data.</text>
</comment>
<organism evidence="5 6">
    <name type="scientific">Fusarium equiseti</name>
    <name type="common">Fusarium scirpi</name>
    <dbReference type="NCBI Taxonomy" id="61235"/>
    <lineage>
        <taxon>Eukaryota</taxon>
        <taxon>Fungi</taxon>
        <taxon>Dikarya</taxon>
        <taxon>Ascomycota</taxon>
        <taxon>Pezizomycotina</taxon>
        <taxon>Sordariomycetes</taxon>
        <taxon>Hypocreomycetidae</taxon>
        <taxon>Hypocreales</taxon>
        <taxon>Nectriaceae</taxon>
        <taxon>Fusarium</taxon>
        <taxon>Fusarium incarnatum-equiseti species complex</taxon>
    </lineage>
</organism>